<dbReference type="SUPFAM" id="SSF53335">
    <property type="entry name" value="S-adenosyl-L-methionine-dependent methyltransferases"/>
    <property type="match status" value="1"/>
</dbReference>
<name>A0ABP8MX77_9BACT</name>
<proteinExistence type="predicted"/>
<organism evidence="3 4">
    <name type="scientific">Nibrella saemangeumensis</name>
    <dbReference type="NCBI Taxonomy" id="1084526"/>
    <lineage>
        <taxon>Bacteria</taxon>
        <taxon>Pseudomonadati</taxon>
        <taxon>Bacteroidota</taxon>
        <taxon>Cytophagia</taxon>
        <taxon>Cytophagales</taxon>
        <taxon>Spirosomataceae</taxon>
        <taxon>Nibrella</taxon>
    </lineage>
</organism>
<dbReference type="Gene3D" id="3.40.50.150">
    <property type="entry name" value="Vaccinia Virus protein VP39"/>
    <property type="match status" value="1"/>
</dbReference>
<comment type="caution">
    <text evidence="3">The sequence shown here is derived from an EMBL/GenBank/DDBJ whole genome shotgun (WGS) entry which is preliminary data.</text>
</comment>
<gene>
    <name evidence="3" type="ORF">GCM10023189_28640</name>
</gene>
<evidence type="ECO:0000256" key="1">
    <source>
        <dbReference type="ARBA" id="ARBA00022679"/>
    </source>
</evidence>
<dbReference type="Pfam" id="PF13649">
    <property type="entry name" value="Methyltransf_25"/>
    <property type="match status" value="1"/>
</dbReference>
<sequence length="247" mass="28068">MPWYHHFFHGLPQVAWKTAQTEEQTRQELELLVESLEIGPDDHLLDVFCGYGRHALPLARLGCRVTGVDISTEYVHELQSAAHAESLAIDAIQADILQTVLTRPFDAAYCIGNSFSFFPYATMLRFLKQIAGQLRPGGRFLAHSGMVAETVLPDYQERNWMPVGEDIFYLAEHDYNPERSCIDSHLTYIRNGVTETRHARHYIYTIAELRRLLRKAGLRVIDLYGTTDGQPFALGDESVWILAEVSS</sequence>
<dbReference type="InterPro" id="IPR041698">
    <property type="entry name" value="Methyltransf_25"/>
</dbReference>
<evidence type="ECO:0000313" key="4">
    <source>
        <dbReference type="Proteomes" id="UP001501175"/>
    </source>
</evidence>
<dbReference type="PANTHER" id="PTHR43861">
    <property type="entry name" value="TRANS-ACONITATE 2-METHYLTRANSFERASE-RELATED"/>
    <property type="match status" value="1"/>
</dbReference>
<dbReference type="GO" id="GO:0032259">
    <property type="term" value="P:methylation"/>
    <property type="evidence" value="ECO:0007669"/>
    <property type="project" value="UniProtKB-KW"/>
</dbReference>
<evidence type="ECO:0000259" key="2">
    <source>
        <dbReference type="Pfam" id="PF13649"/>
    </source>
</evidence>
<dbReference type="GO" id="GO:0008168">
    <property type="term" value="F:methyltransferase activity"/>
    <property type="evidence" value="ECO:0007669"/>
    <property type="project" value="UniProtKB-KW"/>
</dbReference>
<keyword evidence="3" id="KW-0489">Methyltransferase</keyword>
<dbReference type="Proteomes" id="UP001501175">
    <property type="component" value="Unassembled WGS sequence"/>
</dbReference>
<dbReference type="EMBL" id="BAABHD010000029">
    <property type="protein sequence ID" value="GAA4457616.1"/>
    <property type="molecule type" value="Genomic_DNA"/>
</dbReference>
<dbReference type="Gene3D" id="2.20.25.110">
    <property type="entry name" value="S-adenosyl-L-methionine-dependent methyltransferases"/>
    <property type="match status" value="1"/>
</dbReference>
<accession>A0ABP8MX77</accession>
<reference evidence="4" key="1">
    <citation type="journal article" date="2019" name="Int. J. Syst. Evol. Microbiol.">
        <title>The Global Catalogue of Microorganisms (GCM) 10K type strain sequencing project: providing services to taxonomists for standard genome sequencing and annotation.</title>
        <authorList>
            <consortium name="The Broad Institute Genomics Platform"/>
            <consortium name="The Broad Institute Genome Sequencing Center for Infectious Disease"/>
            <person name="Wu L."/>
            <person name="Ma J."/>
        </authorList>
    </citation>
    <scope>NUCLEOTIDE SEQUENCE [LARGE SCALE GENOMIC DNA]</scope>
    <source>
        <strain evidence="4">JCM 17927</strain>
    </source>
</reference>
<protein>
    <submittedName>
        <fullName evidence="3">Class I SAM-dependent methyltransferase</fullName>
    </submittedName>
</protein>
<feature type="domain" description="Methyltransferase" evidence="2">
    <location>
        <begin position="45"/>
        <end position="138"/>
    </location>
</feature>
<dbReference type="CDD" id="cd02440">
    <property type="entry name" value="AdoMet_MTases"/>
    <property type="match status" value="1"/>
</dbReference>
<evidence type="ECO:0000313" key="3">
    <source>
        <dbReference type="EMBL" id="GAA4457616.1"/>
    </source>
</evidence>
<keyword evidence="4" id="KW-1185">Reference proteome</keyword>
<dbReference type="RefSeq" id="WP_345244540.1">
    <property type="nucleotide sequence ID" value="NZ_BAABHD010000029.1"/>
</dbReference>
<dbReference type="InterPro" id="IPR029063">
    <property type="entry name" value="SAM-dependent_MTases_sf"/>
</dbReference>
<keyword evidence="1" id="KW-0808">Transferase</keyword>